<gene>
    <name evidence="1" type="ORF">H2198_009971</name>
</gene>
<dbReference type="EMBL" id="JAPDRQ010000315">
    <property type="protein sequence ID" value="KAJ9650722.1"/>
    <property type="molecule type" value="Genomic_DNA"/>
</dbReference>
<evidence type="ECO:0000313" key="2">
    <source>
        <dbReference type="Proteomes" id="UP001172386"/>
    </source>
</evidence>
<accession>A0ACC2ZSV4</accession>
<keyword evidence="2" id="KW-1185">Reference proteome</keyword>
<organism evidence="1 2">
    <name type="scientific">Neophaeococcomyces mojaviensis</name>
    <dbReference type="NCBI Taxonomy" id="3383035"/>
    <lineage>
        <taxon>Eukaryota</taxon>
        <taxon>Fungi</taxon>
        <taxon>Dikarya</taxon>
        <taxon>Ascomycota</taxon>
        <taxon>Pezizomycotina</taxon>
        <taxon>Eurotiomycetes</taxon>
        <taxon>Chaetothyriomycetidae</taxon>
        <taxon>Chaetothyriales</taxon>
        <taxon>Chaetothyriales incertae sedis</taxon>
        <taxon>Neophaeococcomyces</taxon>
    </lineage>
</organism>
<dbReference type="Proteomes" id="UP001172386">
    <property type="component" value="Unassembled WGS sequence"/>
</dbReference>
<evidence type="ECO:0000313" key="1">
    <source>
        <dbReference type="EMBL" id="KAJ9650722.1"/>
    </source>
</evidence>
<name>A0ACC2ZSV4_9EURO</name>
<protein>
    <submittedName>
        <fullName evidence="1">Uncharacterized protein</fullName>
    </submittedName>
</protein>
<proteinExistence type="predicted"/>
<comment type="caution">
    <text evidence="1">The sequence shown here is derived from an EMBL/GenBank/DDBJ whole genome shotgun (WGS) entry which is preliminary data.</text>
</comment>
<sequence length="153" mass="16696">MPRIIAHKSSDVVKEAQQGCLMSLERGHTQEQYTLNQDNVEKYIGGAVDEKSNDKLSHTDTMDMISVSDEGIIIKKKEEKAGPIDDNHDNKSSTLESEALVLLADVIRAEDMLVNAGSAFDGIKAGPYPEEITCDDTDARDKSQGGESSVIKK</sequence>
<reference evidence="1" key="1">
    <citation type="submission" date="2022-10" db="EMBL/GenBank/DDBJ databases">
        <title>Culturing micro-colonial fungi from biological soil crusts in the Mojave desert and describing Neophaeococcomyces mojavensis, and introducing the new genera and species Taxawa tesnikishii.</title>
        <authorList>
            <person name="Kurbessoian T."/>
            <person name="Stajich J.E."/>
        </authorList>
    </citation>
    <scope>NUCLEOTIDE SEQUENCE</scope>
    <source>
        <strain evidence="1">JES_112</strain>
    </source>
</reference>